<dbReference type="EMBL" id="JAVDQA010000007">
    <property type="protein sequence ID" value="MDR6301757.1"/>
    <property type="molecule type" value="Genomic_DNA"/>
</dbReference>
<feature type="domain" description="AB hydrolase-1" evidence="1">
    <location>
        <begin position="2"/>
        <end position="46"/>
    </location>
</feature>
<organism evidence="2 3">
    <name type="scientific">Mesonia maritima</name>
    <dbReference type="NCBI Taxonomy" id="1793873"/>
    <lineage>
        <taxon>Bacteria</taxon>
        <taxon>Pseudomonadati</taxon>
        <taxon>Bacteroidota</taxon>
        <taxon>Flavobacteriia</taxon>
        <taxon>Flavobacteriales</taxon>
        <taxon>Flavobacteriaceae</taxon>
        <taxon>Mesonia</taxon>
    </lineage>
</organism>
<protein>
    <submittedName>
        <fullName evidence="2">Pimeloyl-ACP methyl ester carboxylesterase</fullName>
    </submittedName>
</protein>
<reference evidence="2 3" key="1">
    <citation type="submission" date="2023-07" db="EMBL/GenBank/DDBJ databases">
        <title>Genomic Encyclopedia of Type Strains, Phase IV (KMG-IV): sequencing the most valuable type-strain genomes for metagenomic binning, comparative biology and taxonomic classification.</title>
        <authorList>
            <person name="Goeker M."/>
        </authorList>
    </citation>
    <scope>NUCLEOTIDE SEQUENCE [LARGE SCALE GENOMIC DNA]</scope>
    <source>
        <strain evidence="2 3">DSM 102814</strain>
    </source>
</reference>
<evidence type="ECO:0000313" key="2">
    <source>
        <dbReference type="EMBL" id="MDR6301757.1"/>
    </source>
</evidence>
<name>A0ABU1KBA7_9FLAO</name>
<dbReference type="InterPro" id="IPR029058">
    <property type="entry name" value="AB_hydrolase_fold"/>
</dbReference>
<comment type="caution">
    <text evidence="2">The sequence shown here is derived from an EMBL/GenBank/DDBJ whole genome shotgun (WGS) entry which is preliminary data.</text>
</comment>
<dbReference type="SUPFAM" id="SSF53474">
    <property type="entry name" value="alpha/beta-Hydrolases"/>
    <property type="match status" value="1"/>
</dbReference>
<proteinExistence type="predicted"/>
<accession>A0ABU1KBA7</accession>
<keyword evidence="3" id="KW-1185">Reference proteome</keyword>
<evidence type="ECO:0000313" key="3">
    <source>
        <dbReference type="Proteomes" id="UP001257659"/>
    </source>
</evidence>
<gene>
    <name evidence="2" type="ORF">GGR31_002427</name>
</gene>
<dbReference type="InterPro" id="IPR000073">
    <property type="entry name" value="AB_hydrolase_1"/>
</dbReference>
<sequence>MFIGHSFGGIIATRFANKYSDKINTLILVSTPISMQETFKNIIASSKEIYTKKEDNVNLNYINSLENMDSTSLEYATYSFMHAMSNGSYSTKNPTQNAVKLYQKFRTDTLLKKYASKHEYLAPQKFWENEGYTSISIKDDLQSLKNKKVSVFGIYGKEDGLYSKEQVDGLKNIFRL</sequence>
<evidence type="ECO:0000259" key="1">
    <source>
        <dbReference type="Pfam" id="PF00561"/>
    </source>
</evidence>
<dbReference type="Proteomes" id="UP001257659">
    <property type="component" value="Unassembled WGS sequence"/>
</dbReference>
<dbReference type="Gene3D" id="3.40.50.1820">
    <property type="entry name" value="alpha/beta hydrolase"/>
    <property type="match status" value="1"/>
</dbReference>
<dbReference type="Pfam" id="PF00561">
    <property type="entry name" value="Abhydrolase_1"/>
    <property type="match status" value="1"/>
</dbReference>